<keyword evidence="2" id="KW-0732">Signal</keyword>
<name>A0A1W2E717_9HYPH</name>
<evidence type="ECO:0000256" key="2">
    <source>
        <dbReference type="SAM" id="SignalP"/>
    </source>
</evidence>
<proteinExistence type="predicted"/>
<evidence type="ECO:0000313" key="4">
    <source>
        <dbReference type="Proteomes" id="UP000192656"/>
    </source>
</evidence>
<feature type="signal peptide" evidence="2">
    <location>
        <begin position="1"/>
        <end position="23"/>
    </location>
</feature>
<evidence type="ECO:0000256" key="1">
    <source>
        <dbReference type="SAM" id="MobiDB-lite"/>
    </source>
</evidence>
<dbReference type="Proteomes" id="UP000192656">
    <property type="component" value="Unassembled WGS sequence"/>
</dbReference>
<reference evidence="3 4" key="1">
    <citation type="submission" date="2017-04" db="EMBL/GenBank/DDBJ databases">
        <authorList>
            <person name="Afonso C.L."/>
            <person name="Miller P.J."/>
            <person name="Scott M.A."/>
            <person name="Spackman E."/>
            <person name="Goraichik I."/>
            <person name="Dimitrov K.M."/>
            <person name="Suarez D.L."/>
            <person name="Swayne D.E."/>
        </authorList>
    </citation>
    <scope>NUCLEOTIDE SEQUENCE [LARGE SCALE GENOMIC DNA]</scope>
    <source>
        <strain evidence="3 4">CGMCC 1.10972</strain>
    </source>
</reference>
<gene>
    <name evidence="3" type="ORF">SAMN06297251_12228</name>
</gene>
<keyword evidence="4" id="KW-1185">Reference proteome</keyword>
<evidence type="ECO:0000313" key="3">
    <source>
        <dbReference type="EMBL" id="SMD05569.1"/>
    </source>
</evidence>
<feature type="compositionally biased region" description="Polar residues" evidence="1">
    <location>
        <begin position="112"/>
        <end position="121"/>
    </location>
</feature>
<dbReference type="AlphaFoldDB" id="A0A1W2E717"/>
<dbReference type="RefSeq" id="WP_084412005.1">
    <property type="nucleotide sequence ID" value="NZ_FWXR01000022.1"/>
</dbReference>
<protein>
    <submittedName>
        <fullName evidence="3">Uncharacterized protein</fullName>
    </submittedName>
</protein>
<accession>A0A1W2E717</accession>
<organism evidence="3 4">
    <name type="scientific">Fulvimarina manganoxydans</name>
    <dbReference type="NCBI Taxonomy" id="937218"/>
    <lineage>
        <taxon>Bacteria</taxon>
        <taxon>Pseudomonadati</taxon>
        <taxon>Pseudomonadota</taxon>
        <taxon>Alphaproteobacteria</taxon>
        <taxon>Hyphomicrobiales</taxon>
        <taxon>Aurantimonadaceae</taxon>
        <taxon>Fulvimarina</taxon>
    </lineage>
</organism>
<feature type="chain" id="PRO_5012258419" evidence="2">
    <location>
        <begin position="24"/>
        <end position="137"/>
    </location>
</feature>
<sequence length="137" mass="13842">MLKTIRTATIIAGVSAFAFPAFAQDAIPNVPGSETVIEENNAATRDAVAAQPDVMTDAPVANATNETIIPGNESQIEMNEADERNAVAAGTPAETTGDMASGDQPLVPGSGATFSPGQNATGEAAALQDEANTQAVQ</sequence>
<dbReference type="EMBL" id="FWXR01000022">
    <property type="protein sequence ID" value="SMD05569.1"/>
    <property type="molecule type" value="Genomic_DNA"/>
</dbReference>
<dbReference type="OrthoDB" id="7916373at2"/>
<feature type="region of interest" description="Disordered" evidence="1">
    <location>
        <begin position="86"/>
        <end position="137"/>
    </location>
</feature>